<dbReference type="AlphaFoldDB" id="A0A1L5NHY6"/>
<accession>A0A1L5NHY6</accession>
<dbReference type="GO" id="GO:0003676">
    <property type="term" value="F:nucleic acid binding"/>
    <property type="evidence" value="ECO:0007669"/>
    <property type="project" value="InterPro"/>
</dbReference>
<reference evidence="2 3" key="1">
    <citation type="submission" date="2016-09" db="EMBL/GenBank/DDBJ databases">
        <title>The complete genome sequences of Rhizobium gallicum, symbiovars gallicum and phaseoli, symbionts associated to common bean (Phaseolus vulgaris).</title>
        <authorList>
            <person name="Bustos P."/>
            <person name="Santamaria R.I."/>
            <person name="Perez-Carrascal O.M."/>
            <person name="Juarez S."/>
            <person name="Lozano L."/>
            <person name="Martinez-Flores I."/>
            <person name="Martinez-Romero E."/>
            <person name="Cevallos M."/>
            <person name="Romero D."/>
            <person name="Davila G."/>
            <person name="Gonzalez V."/>
        </authorList>
    </citation>
    <scope>NUCLEOTIDE SEQUENCE [LARGE SCALE GENOMIC DNA]</scope>
    <source>
        <strain evidence="2 3">IE4872</strain>
    </source>
</reference>
<dbReference type="EMBL" id="CP017101">
    <property type="protein sequence ID" value="APO67500.1"/>
    <property type="molecule type" value="Genomic_DNA"/>
</dbReference>
<evidence type="ECO:0000259" key="1">
    <source>
        <dbReference type="Pfam" id="PF00665"/>
    </source>
</evidence>
<dbReference type="Gene3D" id="3.30.420.10">
    <property type="entry name" value="Ribonuclease H-like superfamily/Ribonuclease H"/>
    <property type="match status" value="1"/>
</dbReference>
<dbReference type="SUPFAM" id="SSF53098">
    <property type="entry name" value="Ribonuclease H-like"/>
    <property type="match status" value="1"/>
</dbReference>
<dbReference type="InterPro" id="IPR036397">
    <property type="entry name" value="RNaseH_sf"/>
</dbReference>
<dbReference type="Proteomes" id="UP000184749">
    <property type="component" value="Chromosome"/>
</dbReference>
<feature type="domain" description="Integrase catalytic" evidence="1">
    <location>
        <begin position="23"/>
        <end position="85"/>
    </location>
</feature>
<protein>
    <recommendedName>
        <fullName evidence="1">Integrase catalytic domain-containing protein</fullName>
    </recommendedName>
</protein>
<evidence type="ECO:0000313" key="3">
    <source>
        <dbReference type="Proteomes" id="UP000184749"/>
    </source>
</evidence>
<dbReference type="Pfam" id="PF00665">
    <property type="entry name" value="rve"/>
    <property type="match status" value="1"/>
</dbReference>
<dbReference type="InterPro" id="IPR001584">
    <property type="entry name" value="Integrase_cat-core"/>
</dbReference>
<gene>
    <name evidence="2" type="ORF">IE4872_CH01876</name>
</gene>
<dbReference type="InterPro" id="IPR012337">
    <property type="entry name" value="RNaseH-like_sf"/>
</dbReference>
<name>A0A1L5NHY6_9HYPH</name>
<dbReference type="PANTHER" id="PTHR47515:SF1">
    <property type="entry name" value="BLR2054 PROTEIN"/>
    <property type="match status" value="1"/>
</dbReference>
<dbReference type="PANTHER" id="PTHR47515">
    <property type="entry name" value="LOW CALCIUM RESPONSE LOCUS PROTEIN T"/>
    <property type="match status" value="1"/>
</dbReference>
<evidence type="ECO:0000313" key="2">
    <source>
        <dbReference type="EMBL" id="APO67500.1"/>
    </source>
</evidence>
<sequence>MGNSGWLRLFPRYEDAIARTMEIVARCRFSLEELTLARELDRIIEERGKPRMIVSANGSEFTSNAILQWTDQAKVDWHYLPPGKPVQNAQGQSRRAFNTFSPFVAVGVQRRPFILTLVDFA</sequence>
<organism evidence="2 3">
    <name type="scientific">Rhizobium gallicum</name>
    <dbReference type="NCBI Taxonomy" id="56730"/>
    <lineage>
        <taxon>Bacteria</taxon>
        <taxon>Pseudomonadati</taxon>
        <taxon>Pseudomonadota</taxon>
        <taxon>Alphaproteobacteria</taxon>
        <taxon>Hyphomicrobiales</taxon>
        <taxon>Rhizobiaceae</taxon>
        <taxon>Rhizobium/Agrobacterium group</taxon>
        <taxon>Rhizobium</taxon>
    </lineage>
</organism>
<dbReference type="GO" id="GO:0015074">
    <property type="term" value="P:DNA integration"/>
    <property type="evidence" value="ECO:0007669"/>
    <property type="project" value="InterPro"/>
</dbReference>
<proteinExistence type="predicted"/>